<feature type="repeat" description="TPR" evidence="3">
    <location>
        <begin position="237"/>
        <end position="270"/>
    </location>
</feature>
<name>A0A937W597_UNCTE</name>
<dbReference type="PANTHER" id="PTHR16305:SF28">
    <property type="entry name" value="GUANYLATE CYCLASE DOMAIN-CONTAINING PROTEIN"/>
    <property type="match status" value="1"/>
</dbReference>
<dbReference type="Gene3D" id="1.25.40.10">
    <property type="entry name" value="Tetratricopeptide repeat domain"/>
    <property type="match status" value="2"/>
</dbReference>
<dbReference type="GO" id="GO:0004016">
    <property type="term" value="F:adenylate cyclase activity"/>
    <property type="evidence" value="ECO:0007669"/>
    <property type="project" value="TreeGrafter"/>
</dbReference>
<accession>A0A937W597</accession>
<dbReference type="InterPro" id="IPR011990">
    <property type="entry name" value="TPR-like_helical_dom_sf"/>
</dbReference>
<dbReference type="Pfam" id="PF13181">
    <property type="entry name" value="TPR_8"/>
    <property type="match status" value="2"/>
</dbReference>
<evidence type="ECO:0000313" key="4">
    <source>
        <dbReference type="EMBL" id="MBM3225412.1"/>
    </source>
</evidence>
<keyword evidence="2" id="KW-0067">ATP-binding</keyword>
<organism evidence="4 5">
    <name type="scientific">Tectimicrobiota bacterium</name>
    <dbReference type="NCBI Taxonomy" id="2528274"/>
    <lineage>
        <taxon>Bacteria</taxon>
        <taxon>Pseudomonadati</taxon>
        <taxon>Nitrospinota/Tectimicrobiota group</taxon>
        <taxon>Candidatus Tectimicrobiota</taxon>
    </lineage>
</organism>
<evidence type="ECO:0000313" key="5">
    <source>
        <dbReference type="Proteomes" id="UP000712673"/>
    </source>
</evidence>
<dbReference type="AlphaFoldDB" id="A0A937W597"/>
<keyword evidence="1" id="KW-0547">Nucleotide-binding</keyword>
<proteinExistence type="predicted"/>
<reference evidence="4" key="1">
    <citation type="submission" date="2019-03" db="EMBL/GenBank/DDBJ databases">
        <title>Lake Tanganyika Metagenome-Assembled Genomes (MAGs).</title>
        <authorList>
            <person name="Tran P."/>
        </authorList>
    </citation>
    <scope>NUCLEOTIDE SEQUENCE</scope>
    <source>
        <strain evidence="4">K_DeepCast_65m_m2_066</strain>
    </source>
</reference>
<dbReference type="SMART" id="SM00028">
    <property type="entry name" value="TPR"/>
    <property type="match status" value="4"/>
</dbReference>
<evidence type="ECO:0000256" key="1">
    <source>
        <dbReference type="ARBA" id="ARBA00022741"/>
    </source>
</evidence>
<dbReference type="PANTHER" id="PTHR16305">
    <property type="entry name" value="TESTICULAR SOLUBLE ADENYLYL CYCLASE"/>
    <property type="match status" value="1"/>
</dbReference>
<dbReference type="PROSITE" id="PS50005">
    <property type="entry name" value="TPR"/>
    <property type="match status" value="1"/>
</dbReference>
<sequence length="523" mass="57506">MLQTAAVIGTEVPWPLLQAIADTPDEALYRSLAQLQAAEFLYETSLFPERAYTFKHALTHEVAYGSLLQERRRALHARIVAALEALAGDRLDDRVERLAQHALRGEVWDKALAYGRQAGEKAHAHSAYREAVMCYEQALIALEHVPDSRAASEQAVDLRLGLRAALTTLGVTPGRMLDHVRRAETLAQTLGDPLRLGRVYSAMSTTFWVAGDVDCAIDYCQRTLVVTAPLGHIGLQARAYLNLGRVYYDMGDYSRAVESLERNVVTLHGDLLYESFGSNDIVAAASRGWLSRCYTECGAFTEGLAMAADGLQVAETAHSPFTQIENCYVVSVVYRRQGEVQRAIPVLERALGLCQDWHIPLFVPYLTAALGLAYTLDGRVATGLALVEHGAEQEVARGRPWSLVPSIAYLSEAYLLAGRLEDAHQRAEQALDLAHQYQQRGNQAWALWLLGESTACQASPEGEPAVSHYRQALALAEDLGMRPLQAHCQHGLGMLYTKTGQQEQAGAALATAIALYRDMEMTF</sequence>
<evidence type="ECO:0000256" key="3">
    <source>
        <dbReference type="PROSITE-ProRule" id="PRU00339"/>
    </source>
</evidence>
<dbReference type="GO" id="GO:0005737">
    <property type="term" value="C:cytoplasm"/>
    <property type="evidence" value="ECO:0007669"/>
    <property type="project" value="TreeGrafter"/>
</dbReference>
<keyword evidence="3" id="KW-0802">TPR repeat</keyword>
<dbReference type="SUPFAM" id="SSF48452">
    <property type="entry name" value="TPR-like"/>
    <property type="match status" value="2"/>
</dbReference>
<dbReference type="PROSITE" id="PS50293">
    <property type="entry name" value="TPR_REGION"/>
    <property type="match status" value="1"/>
</dbReference>
<protein>
    <submittedName>
        <fullName evidence="4">Tetratricopeptide repeat protein</fullName>
    </submittedName>
</protein>
<dbReference type="InterPro" id="IPR019734">
    <property type="entry name" value="TPR_rpt"/>
</dbReference>
<dbReference type="Pfam" id="PF13176">
    <property type="entry name" value="TPR_7"/>
    <property type="match status" value="1"/>
</dbReference>
<dbReference type="EMBL" id="VGLS01000566">
    <property type="protein sequence ID" value="MBM3225412.1"/>
    <property type="molecule type" value="Genomic_DNA"/>
</dbReference>
<comment type="caution">
    <text evidence="4">The sequence shown here is derived from an EMBL/GenBank/DDBJ whole genome shotgun (WGS) entry which is preliminary data.</text>
</comment>
<evidence type="ECO:0000256" key="2">
    <source>
        <dbReference type="ARBA" id="ARBA00022840"/>
    </source>
</evidence>
<dbReference type="Proteomes" id="UP000712673">
    <property type="component" value="Unassembled WGS sequence"/>
</dbReference>
<gene>
    <name evidence="4" type="ORF">FJZ47_16635</name>
</gene>
<dbReference type="GO" id="GO:0005524">
    <property type="term" value="F:ATP binding"/>
    <property type="evidence" value="ECO:0007669"/>
    <property type="project" value="UniProtKB-KW"/>
</dbReference>